<dbReference type="GO" id="GO:0005524">
    <property type="term" value="F:ATP binding"/>
    <property type="evidence" value="ECO:0007669"/>
    <property type="project" value="UniProtKB-KW"/>
</dbReference>
<evidence type="ECO:0000256" key="4">
    <source>
        <dbReference type="ARBA" id="ARBA00022840"/>
    </source>
</evidence>
<reference evidence="6 7" key="1">
    <citation type="submission" date="2017-05" db="EMBL/GenBank/DDBJ databases">
        <title>Complete and WGS of Bordetella genogroups.</title>
        <authorList>
            <person name="Spilker T."/>
            <person name="LiPuma J."/>
        </authorList>
    </citation>
    <scope>NUCLEOTIDE SEQUENCE [LARGE SCALE GENOMIC DNA]</scope>
    <source>
        <strain evidence="6 7">AU9919</strain>
    </source>
</reference>
<dbReference type="PANTHER" id="PTHR45772:SF1">
    <property type="entry name" value="ABC TRANSPORTER ATP-BINDING PROTEIN"/>
    <property type="match status" value="1"/>
</dbReference>
<evidence type="ECO:0000313" key="7">
    <source>
        <dbReference type="Proteomes" id="UP000216885"/>
    </source>
</evidence>
<dbReference type="Pfam" id="PF00005">
    <property type="entry name" value="ABC_tran"/>
    <property type="match status" value="1"/>
</dbReference>
<dbReference type="CDD" id="cd03219">
    <property type="entry name" value="ABC_Mj1267_LivG_branched"/>
    <property type="match status" value="1"/>
</dbReference>
<dbReference type="PANTHER" id="PTHR45772">
    <property type="entry name" value="CONSERVED COMPONENT OF ABC TRANSPORTER FOR NATURAL AMINO ACIDS-RELATED"/>
    <property type="match status" value="1"/>
</dbReference>
<keyword evidence="7" id="KW-1185">Reference proteome</keyword>
<sequence length="254" mass="27555">MTDVSAHSGPILQVDNVSKQFGGNRVFNNVSLSLSAGEVLGVIGPNGAGKTTLINVVSGQIAPTSGRVLYGGRDISDKLFHTRSAMGLVRSFQQTKTFKTASVYENLHRAKLFSGRGISLDEPYLTELLRTAGLLSRLDHVSDSLPYGMQKMLGLLMAFVTDPRILLLDEPAAGLEKEERFFIDQYVQAARREMGCCVLLVEHDMDLVKRLCPRVCVLDGGVLIADGPPAEVLARRDVIDAYLGTTTEEGHAHA</sequence>
<organism evidence="6 7">
    <name type="scientific">Bordetella genomosp. 4</name>
    <dbReference type="NCBI Taxonomy" id="463044"/>
    <lineage>
        <taxon>Bacteria</taxon>
        <taxon>Pseudomonadati</taxon>
        <taxon>Pseudomonadota</taxon>
        <taxon>Betaproteobacteria</taxon>
        <taxon>Burkholderiales</taxon>
        <taxon>Alcaligenaceae</taxon>
        <taxon>Bordetella</taxon>
    </lineage>
</organism>
<evidence type="ECO:0000256" key="1">
    <source>
        <dbReference type="ARBA" id="ARBA00022448"/>
    </source>
</evidence>
<proteinExistence type="predicted"/>
<evidence type="ECO:0000256" key="3">
    <source>
        <dbReference type="ARBA" id="ARBA00022741"/>
    </source>
</evidence>
<evidence type="ECO:0000313" key="6">
    <source>
        <dbReference type="EMBL" id="OZI52297.1"/>
    </source>
</evidence>
<dbReference type="SUPFAM" id="SSF52540">
    <property type="entry name" value="P-loop containing nucleoside triphosphate hydrolases"/>
    <property type="match status" value="1"/>
</dbReference>
<evidence type="ECO:0000256" key="2">
    <source>
        <dbReference type="ARBA" id="ARBA00022475"/>
    </source>
</evidence>
<dbReference type="Pfam" id="PF12399">
    <property type="entry name" value="BCA_ABC_TP_C"/>
    <property type="match status" value="1"/>
</dbReference>
<comment type="caution">
    <text evidence="6">The sequence shown here is derived from an EMBL/GenBank/DDBJ whole genome shotgun (WGS) entry which is preliminary data.</text>
</comment>
<dbReference type="Proteomes" id="UP000216885">
    <property type="component" value="Unassembled WGS sequence"/>
</dbReference>
<dbReference type="SMART" id="SM00382">
    <property type="entry name" value="AAA"/>
    <property type="match status" value="1"/>
</dbReference>
<dbReference type="GO" id="GO:0016887">
    <property type="term" value="F:ATP hydrolysis activity"/>
    <property type="evidence" value="ECO:0007669"/>
    <property type="project" value="InterPro"/>
</dbReference>
<dbReference type="InterPro" id="IPR003593">
    <property type="entry name" value="AAA+_ATPase"/>
</dbReference>
<dbReference type="InterPro" id="IPR051120">
    <property type="entry name" value="ABC_AA/LPS_Transport"/>
</dbReference>
<dbReference type="InterPro" id="IPR032823">
    <property type="entry name" value="BCA_ABC_TP_C"/>
</dbReference>
<dbReference type="RefSeq" id="WP_094838806.1">
    <property type="nucleotide sequence ID" value="NZ_NEVQ01000021.1"/>
</dbReference>
<feature type="domain" description="ABC transporter" evidence="5">
    <location>
        <begin position="12"/>
        <end position="245"/>
    </location>
</feature>
<dbReference type="EMBL" id="NEVQ01000021">
    <property type="protein sequence ID" value="OZI52297.1"/>
    <property type="molecule type" value="Genomic_DNA"/>
</dbReference>
<dbReference type="Gene3D" id="3.40.50.300">
    <property type="entry name" value="P-loop containing nucleotide triphosphate hydrolases"/>
    <property type="match status" value="1"/>
</dbReference>
<dbReference type="GO" id="GO:0005886">
    <property type="term" value="C:plasma membrane"/>
    <property type="evidence" value="ECO:0007669"/>
    <property type="project" value="TreeGrafter"/>
</dbReference>
<name>A0A261TSQ0_9BORD</name>
<protein>
    <submittedName>
        <fullName evidence="6">ABC transporter ATP-binding protein</fullName>
    </submittedName>
</protein>
<keyword evidence="1" id="KW-0813">Transport</keyword>
<keyword evidence="4 6" id="KW-0067">ATP-binding</keyword>
<dbReference type="InterPro" id="IPR027417">
    <property type="entry name" value="P-loop_NTPase"/>
</dbReference>
<dbReference type="InterPro" id="IPR003439">
    <property type="entry name" value="ABC_transporter-like_ATP-bd"/>
</dbReference>
<gene>
    <name evidence="6" type="ORF">CAL20_20280</name>
</gene>
<keyword evidence="3" id="KW-0547">Nucleotide-binding</keyword>
<evidence type="ECO:0000259" key="5">
    <source>
        <dbReference type="PROSITE" id="PS50893"/>
    </source>
</evidence>
<keyword evidence="2" id="KW-0472">Membrane</keyword>
<dbReference type="PROSITE" id="PS50893">
    <property type="entry name" value="ABC_TRANSPORTER_2"/>
    <property type="match status" value="1"/>
</dbReference>
<keyword evidence="2" id="KW-1003">Cell membrane</keyword>
<dbReference type="AlphaFoldDB" id="A0A261TSQ0"/>
<accession>A0A261TSQ0</accession>